<dbReference type="Proteomes" id="UP001172630">
    <property type="component" value="Unassembled WGS sequence"/>
</dbReference>
<evidence type="ECO:0000313" key="1">
    <source>
        <dbReference type="EMBL" id="MDL2404178.1"/>
    </source>
</evidence>
<dbReference type="RefSeq" id="WP_285877311.1">
    <property type="nucleotide sequence ID" value="NZ_JARFYN010000001.1"/>
</dbReference>
<gene>
    <name evidence="1" type="ORF">PY650_00600</name>
</gene>
<reference evidence="1" key="1">
    <citation type="submission" date="2023-06" db="EMBL/GenBank/DDBJ databases">
        <title>Phylogenetic Diversity of Rhizobium strains.</title>
        <authorList>
            <person name="Moura F.T."/>
            <person name="Helene L.C.F."/>
            <person name="Hungria M."/>
        </authorList>
    </citation>
    <scope>NUCLEOTIDE SEQUENCE</scope>
    <source>
        <strain evidence="1">CCGE524</strain>
    </source>
</reference>
<name>A0ABT7K867_9HYPH</name>
<comment type="caution">
    <text evidence="1">The sequence shown here is derived from an EMBL/GenBank/DDBJ whole genome shotgun (WGS) entry which is preliminary data.</text>
</comment>
<proteinExistence type="predicted"/>
<dbReference type="EMBL" id="JARFYN010000001">
    <property type="protein sequence ID" value="MDL2404178.1"/>
    <property type="molecule type" value="Genomic_DNA"/>
</dbReference>
<protein>
    <submittedName>
        <fullName evidence="1">Uncharacterized protein</fullName>
    </submittedName>
</protein>
<sequence>MPTMLVPLFDSMLARRWVVILLLSEFQDLLAELGCDAGPRRDGAGDRQRLCSVAACHFAKPNSILVAPRIATPAIA</sequence>
<evidence type="ECO:0000313" key="2">
    <source>
        <dbReference type="Proteomes" id="UP001172630"/>
    </source>
</evidence>
<accession>A0ABT7K867</accession>
<organism evidence="1 2">
    <name type="scientific">Rhizobium calliandrae</name>
    <dbReference type="NCBI Taxonomy" id="1312182"/>
    <lineage>
        <taxon>Bacteria</taxon>
        <taxon>Pseudomonadati</taxon>
        <taxon>Pseudomonadota</taxon>
        <taxon>Alphaproteobacteria</taxon>
        <taxon>Hyphomicrobiales</taxon>
        <taxon>Rhizobiaceae</taxon>
        <taxon>Rhizobium/Agrobacterium group</taxon>
        <taxon>Rhizobium</taxon>
    </lineage>
</organism>
<keyword evidence="2" id="KW-1185">Reference proteome</keyword>